<keyword evidence="1" id="KW-0812">Transmembrane</keyword>
<sequence length="300" mass="32805">MHITNPPIGTTQNSDRALVLLAAQRRLYSDAKAMHNTRLLTVIAGATVAVIAAMAIPQWRASIGVITGIALLLVSFLGTAREKRKTKEALSVQEELDVMLFGLSWNDICAERPTVTLIADANERFSGDRNELRDWYPDTGNVPYPMNVLICQHSNLGWGTTLHRAWAASLTGALVTIVLLSLLIASLGKLGLVEALIAIFVPQLSVIKELIEMIRANHDSVQSKVTAENKVLALWRRGLADPASVTVGDCRTVQDKILQIRQSNAAIPDWFNKRMRRRLEVTMRASAAQMVAEASAHGVG</sequence>
<name>A0A8J3QHZ3_9ACTN</name>
<proteinExistence type="predicted"/>
<comment type="caution">
    <text evidence="2">The sequence shown here is derived from an EMBL/GenBank/DDBJ whole genome shotgun (WGS) entry which is preliminary data.</text>
</comment>
<organism evidence="2 3">
    <name type="scientific">Rhizocola hellebori</name>
    <dbReference type="NCBI Taxonomy" id="1392758"/>
    <lineage>
        <taxon>Bacteria</taxon>
        <taxon>Bacillati</taxon>
        <taxon>Actinomycetota</taxon>
        <taxon>Actinomycetes</taxon>
        <taxon>Micromonosporales</taxon>
        <taxon>Micromonosporaceae</taxon>
        <taxon>Rhizocola</taxon>
    </lineage>
</organism>
<feature type="transmembrane region" description="Helical" evidence="1">
    <location>
        <begin position="62"/>
        <end position="80"/>
    </location>
</feature>
<dbReference type="Pfam" id="PF18159">
    <property type="entry name" value="S_4TM"/>
    <property type="match status" value="1"/>
</dbReference>
<keyword evidence="1" id="KW-0472">Membrane</keyword>
<dbReference type="Proteomes" id="UP000612899">
    <property type="component" value="Unassembled WGS sequence"/>
</dbReference>
<keyword evidence="1" id="KW-1133">Transmembrane helix</keyword>
<keyword evidence="3" id="KW-1185">Reference proteome</keyword>
<protein>
    <submittedName>
        <fullName evidence="2">Uncharacterized protein</fullName>
    </submittedName>
</protein>
<evidence type="ECO:0000256" key="1">
    <source>
        <dbReference type="SAM" id="Phobius"/>
    </source>
</evidence>
<feature type="transmembrane region" description="Helical" evidence="1">
    <location>
        <begin position="165"/>
        <end position="184"/>
    </location>
</feature>
<accession>A0A8J3QHZ3</accession>
<evidence type="ECO:0000313" key="3">
    <source>
        <dbReference type="Proteomes" id="UP000612899"/>
    </source>
</evidence>
<dbReference type="InterPro" id="IPR049920">
    <property type="entry name" value="IK1_05631-like"/>
</dbReference>
<dbReference type="AlphaFoldDB" id="A0A8J3QHZ3"/>
<reference evidence="2" key="1">
    <citation type="submission" date="2021-01" db="EMBL/GenBank/DDBJ databases">
        <title>Whole genome shotgun sequence of Rhizocola hellebori NBRC 109834.</title>
        <authorList>
            <person name="Komaki H."/>
            <person name="Tamura T."/>
        </authorList>
    </citation>
    <scope>NUCLEOTIDE SEQUENCE</scope>
    <source>
        <strain evidence="2">NBRC 109834</strain>
    </source>
</reference>
<evidence type="ECO:0000313" key="2">
    <source>
        <dbReference type="EMBL" id="GIH11223.1"/>
    </source>
</evidence>
<feature type="transmembrane region" description="Helical" evidence="1">
    <location>
        <begin position="39"/>
        <end position="56"/>
    </location>
</feature>
<dbReference type="EMBL" id="BONY01000123">
    <property type="protein sequence ID" value="GIH11223.1"/>
    <property type="molecule type" value="Genomic_DNA"/>
</dbReference>
<gene>
    <name evidence="2" type="ORF">Rhe02_92900</name>
</gene>
<dbReference type="RefSeq" id="WP_203914940.1">
    <property type="nucleotide sequence ID" value="NZ_BONY01000123.1"/>
</dbReference>